<keyword evidence="2" id="KW-1133">Transmembrane helix</keyword>
<dbReference type="RefSeq" id="XP_017770830.1">
    <property type="nucleotide sequence ID" value="XM_017915341.1"/>
</dbReference>
<evidence type="ECO:0000256" key="2">
    <source>
        <dbReference type="SAM" id="Phobius"/>
    </source>
</evidence>
<feature type="region of interest" description="Disordered" evidence="1">
    <location>
        <begin position="16"/>
        <end position="41"/>
    </location>
</feature>
<feature type="region of interest" description="Disordered" evidence="1">
    <location>
        <begin position="351"/>
        <end position="382"/>
    </location>
</feature>
<evidence type="ECO:0000313" key="4">
    <source>
        <dbReference type="RefSeq" id="XP_017770830.1"/>
    </source>
</evidence>
<dbReference type="GeneID" id="108558423"/>
<name>A0ABM1M8D0_NICVS</name>
<feature type="compositionally biased region" description="Basic and acidic residues" evidence="1">
    <location>
        <begin position="357"/>
        <end position="371"/>
    </location>
</feature>
<keyword evidence="3" id="KW-1185">Reference proteome</keyword>
<keyword evidence="2" id="KW-0812">Transmembrane</keyword>
<evidence type="ECO:0000313" key="3">
    <source>
        <dbReference type="Proteomes" id="UP000695000"/>
    </source>
</evidence>
<reference evidence="4" key="1">
    <citation type="submission" date="2025-08" db="UniProtKB">
        <authorList>
            <consortium name="RefSeq"/>
        </authorList>
    </citation>
    <scope>IDENTIFICATION</scope>
    <source>
        <tissue evidence="4">Whole Larva</tissue>
    </source>
</reference>
<feature type="non-terminal residue" evidence="4">
    <location>
        <position position="530"/>
    </location>
</feature>
<protein>
    <submittedName>
        <fullName evidence="4">Uncharacterized protein LOC108558423</fullName>
    </submittedName>
</protein>
<feature type="transmembrane region" description="Helical" evidence="2">
    <location>
        <begin position="469"/>
        <end position="487"/>
    </location>
</feature>
<proteinExistence type="predicted"/>
<gene>
    <name evidence="4" type="primary">LOC108558423</name>
</gene>
<feature type="region of interest" description="Disordered" evidence="1">
    <location>
        <begin position="247"/>
        <end position="336"/>
    </location>
</feature>
<feature type="region of interest" description="Disordered" evidence="1">
    <location>
        <begin position="221"/>
        <end position="240"/>
    </location>
</feature>
<sequence>EVLEARVEAGLQCAPSAAAQSHTFHLNNRERPNAGQRSPITSKLLAKKYSKRSSSLSPQRIQNFDLEQDPNPPPNPSFLAKLKTKLTDKKVQFAEEANCNKKPQVFYSSLSEGSPSSSAKSITKTVTTTVLPSQTNKVILSKTKTVDVVVAPSEQTPHLDLSPKAPKRKKKGILKSLEDDPVAEEFYRRKSINYNNLVPLIPFKAKEGVLRGFKNAFKSRKISGDHHHHERSPSPIRKFSIPSLEVQECTPLSSRRSTPEPSPKPARKFSFSNLTSTPEPSPKPARKLSSGNLTVNKPEASPKPARKLSFSNLFDAKPAEERSKSPGAFRRLSQGFLDKSPKSIRKLSPFKQYQSVDDERTKSSDHLDKIPPHQLTRKLSQGNLTKEKSFNFESSYSQRAPRKELITKTIGEYFHAPVSKKDKFSPPPESVVLRKPVTEDPPAMGLNLRRSLSSLCGGGSGLRVKERCVFGACIIVVLFTLMLVLDLQMDLGMSGRHLAPSHAKIKYNTGEDGPGATYNSFRKRFLQKTH</sequence>
<organism evidence="3 4">
    <name type="scientific">Nicrophorus vespilloides</name>
    <name type="common">Boreal carrion beetle</name>
    <dbReference type="NCBI Taxonomy" id="110193"/>
    <lineage>
        <taxon>Eukaryota</taxon>
        <taxon>Metazoa</taxon>
        <taxon>Ecdysozoa</taxon>
        <taxon>Arthropoda</taxon>
        <taxon>Hexapoda</taxon>
        <taxon>Insecta</taxon>
        <taxon>Pterygota</taxon>
        <taxon>Neoptera</taxon>
        <taxon>Endopterygota</taxon>
        <taxon>Coleoptera</taxon>
        <taxon>Polyphaga</taxon>
        <taxon>Staphyliniformia</taxon>
        <taxon>Silphidae</taxon>
        <taxon>Nicrophorinae</taxon>
        <taxon>Nicrophorus</taxon>
    </lineage>
</organism>
<keyword evidence="2" id="KW-0472">Membrane</keyword>
<feature type="non-terminal residue" evidence="4">
    <location>
        <position position="1"/>
    </location>
</feature>
<accession>A0ABM1M8D0</accession>
<dbReference type="Proteomes" id="UP000695000">
    <property type="component" value="Unplaced"/>
</dbReference>
<evidence type="ECO:0000256" key="1">
    <source>
        <dbReference type="SAM" id="MobiDB-lite"/>
    </source>
</evidence>